<comment type="function">
    <text evidence="1">Catalyzes the attachment of tyrosine to tRNA(Tyr) in a two-step reaction: tyrosine is first activated by ATP to form Tyr-AMP and then transferred to the acceptor end of tRNA(Tyr).</text>
</comment>
<comment type="catalytic activity">
    <reaction evidence="10">
        <text>tRNA(Tyr) + L-tyrosine + ATP = L-tyrosyl-tRNA(Tyr) + AMP + diphosphate + H(+)</text>
        <dbReference type="Rhea" id="RHEA:10220"/>
        <dbReference type="Rhea" id="RHEA-COMP:9706"/>
        <dbReference type="Rhea" id="RHEA-COMP:9707"/>
        <dbReference type="ChEBI" id="CHEBI:15378"/>
        <dbReference type="ChEBI" id="CHEBI:30616"/>
        <dbReference type="ChEBI" id="CHEBI:33019"/>
        <dbReference type="ChEBI" id="CHEBI:58315"/>
        <dbReference type="ChEBI" id="CHEBI:78442"/>
        <dbReference type="ChEBI" id="CHEBI:78536"/>
        <dbReference type="ChEBI" id="CHEBI:456215"/>
        <dbReference type="EC" id="6.1.1.1"/>
    </reaction>
</comment>
<keyword evidence="6" id="KW-0067">ATP-binding</keyword>
<keyword evidence="5" id="KW-0547">Nucleotide-binding</keyword>
<keyword evidence="8" id="KW-0030">Aminoacyl-tRNA synthetase</keyword>
<accession>A0A8J6CI31</accession>
<evidence type="ECO:0000256" key="1">
    <source>
        <dbReference type="ARBA" id="ARBA00002025"/>
    </source>
</evidence>
<name>A0A8J6CI31_DIALT</name>
<dbReference type="AlphaFoldDB" id="A0A8J6CI31"/>
<dbReference type="InterPro" id="IPR050489">
    <property type="entry name" value="Tyr-tRNA_synthase"/>
</dbReference>
<keyword evidence="7" id="KW-0648">Protein biosynthesis</keyword>
<evidence type="ECO:0000256" key="10">
    <source>
        <dbReference type="ARBA" id="ARBA00048248"/>
    </source>
</evidence>
<comment type="caution">
    <text evidence="12">The sequence shown here is derived from an EMBL/GenBank/DDBJ whole genome shotgun (WGS) entry which is preliminary data.</text>
</comment>
<dbReference type="Pfam" id="PF00579">
    <property type="entry name" value="tRNA-synt_1b"/>
    <property type="match status" value="1"/>
</dbReference>
<dbReference type="GO" id="GO:0005737">
    <property type="term" value="C:cytoplasm"/>
    <property type="evidence" value="ECO:0007669"/>
    <property type="project" value="TreeGrafter"/>
</dbReference>
<dbReference type="PANTHER" id="PTHR46264:SF4">
    <property type="entry name" value="TYROSINE--TRNA LIGASE, CYTOPLASMIC"/>
    <property type="match status" value="1"/>
</dbReference>
<dbReference type="EMBL" id="JAGTXO010000004">
    <property type="protein sequence ID" value="KAG8468383.1"/>
    <property type="molecule type" value="Genomic_DNA"/>
</dbReference>
<evidence type="ECO:0000313" key="12">
    <source>
        <dbReference type="EMBL" id="KAG8468383.1"/>
    </source>
</evidence>
<dbReference type="Gene3D" id="3.40.50.620">
    <property type="entry name" value="HUPs"/>
    <property type="match status" value="2"/>
</dbReference>
<dbReference type="NCBIfam" id="NF006330">
    <property type="entry name" value="PRK08560.1"/>
    <property type="match status" value="1"/>
</dbReference>
<evidence type="ECO:0000256" key="2">
    <source>
        <dbReference type="ARBA" id="ARBA00005594"/>
    </source>
</evidence>
<dbReference type="OMA" id="TIMGKTE"/>
<organism evidence="12 13">
    <name type="scientific">Diacronema lutheri</name>
    <name type="common">Unicellular marine alga</name>
    <name type="synonym">Monochrysis lutheri</name>
    <dbReference type="NCBI Taxonomy" id="2081491"/>
    <lineage>
        <taxon>Eukaryota</taxon>
        <taxon>Haptista</taxon>
        <taxon>Haptophyta</taxon>
        <taxon>Pavlovophyceae</taxon>
        <taxon>Pavlovales</taxon>
        <taxon>Pavlovaceae</taxon>
        <taxon>Diacronema</taxon>
    </lineage>
</organism>
<evidence type="ECO:0000256" key="5">
    <source>
        <dbReference type="ARBA" id="ARBA00022741"/>
    </source>
</evidence>
<dbReference type="SUPFAM" id="SSF52374">
    <property type="entry name" value="Nucleotidylyl transferase"/>
    <property type="match status" value="1"/>
</dbReference>
<dbReference type="GO" id="GO:0006437">
    <property type="term" value="P:tyrosyl-tRNA aminoacylation"/>
    <property type="evidence" value="ECO:0007669"/>
    <property type="project" value="TreeGrafter"/>
</dbReference>
<reference evidence="12" key="1">
    <citation type="submission" date="2021-05" db="EMBL/GenBank/DDBJ databases">
        <title>The genome of the haptophyte Pavlova lutheri (Diacronema luteri, Pavlovales) - a model for lipid biosynthesis in eukaryotic algae.</title>
        <authorList>
            <person name="Hulatt C.J."/>
            <person name="Posewitz M.C."/>
        </authorList>
    </citation>
    <scope>NUCLEOTIDE SEQUENCE</scope>
    <source>
        <strain evidence="12">NIVA-4/92</strain>
    </source>
</reference>
<evidence type="ECO:0000256" key="3">
    <source>
        <dbReference type="ARBA" id="ARBA00013160"/>
    </source>
</evidence>
<evidence type="ECO:0000256" key="8">
    <source>
        <dbReference type="ARBA" id="ARBA00023146"/>
    </source>
</evidence>
<keyword evidence="13" id="KW-1185">Reference proteome</keyword>
<dbReference type="Proteomes" id="UP000751190">
    <property type="component" value="Unassembled WGS sequence"/>
</dbReference>
<dbReference type="InterPro" id="IPR002305">
    <property type="entry name" value="aa-tRNA-synth_Ic"/>
</dbReference>
<evidence type="ECO:0000256" key="4">
    <source>
        <dbReference type="ARBA" id="ARBA00022598"/>
    </source>
</evidence>
<evidence type="ECO:0000256" key="9">
    <source>
        <dbReference type="ARBA" id="ARBA00033323"/>
    </source>
</evidence>
<evidence type="ECO:0000256" key="7">
    <source>
        <dbReference type="ARBA" id="ARBA00022917"/>
    </source>
</evidence>
<dbReference type="EC" id="6.1.1.1" evidence="3"/>
<protein>
    <recommendedName>
        <fullName evidence="3">tyrosine--tRNA ligase</fullName>
        <ecNumber evidence="3">6.1.1.1</ecNumber>
    </recommendedName>
    <alternativeName>
        <fullName evidence="9">Tyrosyl-tRNA synthetase</fullName>
    </alternativeName>
</protein>
<dbReference type="PANTHER" id="PTHR46264">
    <property type="entry name" value="TYROSINE-TRNA LIGASE"/>
    <property type="match status" value="1"/>
</dbReference>
<sequence length="791" mass="84135">MAALGKMDALLADVSGSTAQVPSAPTTVAPPAAKAEPSSAAARKGGGAKAPTPAAKGANGASSQGAPAPPAAAASSAAAKAPDDPAAAAELARKLEVVLSVGEECQTVDDLKNLLLKKPNFTCYDGFEPSGRMHIAQGLYKAINVNKLTSVGGTFVFWVADWFALMNDKMGGDLHKIQTVGKYLIEVWKAAGMDMERVKFLWCADEISSKAASYWPKMLDIARCFDLDRIKKCCMIMARAENKLSGAQILYPLMQCTDIFFLRADVCQLGVDQRKVNMLARDYCGKVGIKLKPVILSHHMLFGLKAGQQKMSKSDVDSAIFMEDSAADVERKLMQAHCPRELPAESIVEADGAAGAGAEADPMHLVKDALQNPCLDYVKHVILSAPGATFKVGERTYMDAADVRADFLAGEISEQQLKRALVDAVNKVLQPVRAHFENDAAARELLAQVRQFSKEPAPPTLRRLALLSAADRACVVCAPLLRAHVSLGAVIATARRLQAAPAECTPVLWVRDWSAIALDCYGGQSKAIGAAYGVLVAALDALYPSLLARTRVLYQSEAILCDPSNYWISAIDAGRRFSLAQLTPLESAPDNEQAGFVVKALMHVADMLALCPTHVRCERAEEPLAAFSEAYRAAHAADLPAAHVGAVETCSLQLRDVPVAGGPGADAECEYTVLDSATSDAGSKMKKAFCALGNVERNPPLRIAQELLRDGHVLAVKRKPADGGDIEYSDAALLEADFAESKLHPGDLKPAVVALVQAALGKIQARLKATPEAKKAETDLRTALKALAKGK</sequence>
<dbReference type="OrthoDB" id="197206at2759"/>
<gene>
    <name evidence="12" type="ORF">KFE25_013466</name>
</gene>
<dbReference type="GO" id="GO:0005524">
    <property type="term" value="F:ATP binding"/>
    <property type="evidence" value="ECO:0007669"/>
    <property type="project" value="UniProtKB-KW"/>
</dbReference>
<dbReference type="GO" id="GO:0004831">
    <property type="term" value="F:tyrosine-tRNA ligase activity"/>
    <property type="evidence" value="ECO:0007669"/>
    <property type="project" value="UniProtKB-EC"/>
</dbReference>
<dbReference type="FunFam" id="3.40.50.620:FF:000085">
    <property type="entry name" value="Tyrosine--tRNA ligase 1 cytoplasmic"/>
    <property type="match status" value="1"/>
</dbReference>
<evidence type="ECO:0000256" key="6">
    <source>
        <dbReference type="ARBA" id="ARBA00022840"/>
    </source>
</evidence>
<comment type="similarity">
    <text evidence="2">Belongs to the class-I aminoacyl-tRNA synthetase family.</text>
</comment>
<feature type="compositionally biased region" description="Low complexity" evidence="11">
    <location>
        <begin position="18"/>
        <end position="61"/>
    </location>
</feature>
<proteinExistence type="inferred from homology"/>
<feature type="region of interest" description="Disordered" evidence="11">
    <location>
        <begin position="15"/>
        <end position="79"/>
    </location>
</feature>
<evidence type="ECO:0000256" key="11">
    <source>
        <dbReference type="SAM" id="MobiDB-lite"/>
    </source>
</evidence>
<keyword evidence="4" id="KW-0436">Ligase</keyword>
<dbReference type="InterPro" id="IPR014729">
    <property type="entry name" value="Rossmann-like_a/b/a_fold"/>
</dbReference>
<evidence type="ECO:0000313" key="13">
    <source>
        <dbReference type="Proteomes" id="UP000751190"/>
    </source>
</evidence>